<gene>
    <name evidence="9" type="primary">trpF</name>
    <name evidence="11" type="ORF">EMQ25_13440</name>
</gene>
<dbReference type="HAMAP" id="MF_00135">
    <property type="entry name" value="PRAI"/>
    <property type="match status" value="1"/>
</dbReference>
<organism evidence="11 12">
    <name type="scientific">Arsenicitalea aurantiaca</name>
    <dbReference type="NCBI Taxonomy" id="1783274"/>
    <lineage>
        <taxon>Bacteria</taxon>
        <taxon>Pseudomonadati</taxon>
        <taxon>Pseudomonadota</taxon>
        <taxon>Alphaproteobacteria</taxon>
        <taxon>Hyphomicrobiales</taxon>
        <taxon>Devosiaceae</taxon>
        <taxon>Arsenicitalea</taxon>
    </lineage>
</organism>
<dbReference type="GO" id="GO:0004640">
    <property type="term" value="F:phosphoribosylanthranilate isomerase activity"/>
    <property type="evidence" value="ECO:0007669"/>
    <property type="project" value="UniProtKB-UniRule"/>
</dbReference>
<dbReference type="UniPathway" id="UPA00035">
    <property type="reaction ID" value="UER00042"/>
</dbReference>
<comment type="caution">
    <text evidence="11">The sequence shown here is derived from an EMBL/GenBank/DDBJ whole genome shotgun (WGS) entry which is preliminary data.</text>
</comment>
<dbReference type="Pfam" id="PF00697">
    <property type="entry name" value="PRAI"/>
    <property type="match status" value="1"/>
</dbReference>
<dbReference type="PANTHER" id="PTHR42894">
    <property type="entry name" value="N-(5'-PHOSPHORIBOSYL)ANTHRANILATE ISOMERASE"/>
    <property type="match status" value="1"/>
</dbReference>
<dbReference type="Gene3D" id="3.20.20.70">
    <property type="entry name" value="Aldolase class I"/>
    <property type="match status" value="1"/>
</dbReference>
<dbReference type="EC" id="5.3.1.24" evidence="3 9"/>
<evidence type="ECO:0000256" key="6">
    <source>
        <dbReference type="ARBA" id="ARBA00022822"/>
    </source>
</evidence>
<dbReference type="CDD" id="cd00405">
    <property type="entry name" value="PRAI"/>
    <property type="match status" value="1"/>
</dbReference>
<dbReference type="InterPro" id="IPR044643">
    <property type="entry name" value="TrpF_fam"/>
</dbReference>
<evidence type="ECO:0000256" key="3">
    <source>
        <dbReference type="ARBA" id="ARBA00012572"/>
    </source>
</evidence>
<evidence type="ECO:0000256" key="4">
    <source>
        <dbReference type="ARBA" id="ARBA00022272"/>
    </source>
</evidence>
<keyword evidence="6 9" id="KW-0822">Tryptophan biosynthesis</keyword>
<dbReference type="SUPFAM" id="SSF51366">
    <property type="entry name" value="Ribulose-phoshate binding barrel"/>
    <property type="match status" value="1"/>
</dbReference>
<protein>
    <recommendedName>
        <fullName evidence="4 9">N-(5'-phosphoribosyl)anthranilate isomerase</fullName>
        <shortName evidence="9">PRAI</shortName>
        <ecNumber evidence="3 9">5.3.1.24</ecNumber>
    </recommendedName>
</protein>
<evidence type="ECO:0000256" key="8">
    <source>
        <dbReference type="ARBA" id="ARBA00023235"/>
    </source>
</evidence>
<evidence type="ECO:0000256" key="5">
    <source>
        <dbReference type="ARBA" id="ARBA00022605"/>
    </source>
</evidence>
<evidence type="ECO:0000256" key="9">
    <source>
        <dbReference type="HAMAP-Rule" id="MF_00135"/>
    </source>
</evidence>
<reference evidence="11 12" key="1">
    <citation type="journal article" date="2016" name="Int. J. Syst. Evol. Microbiol.">
        <title>Arsenicitalea aurantiaca gen. nov., sp. nov., a new member of the family Hyphomicrobiaceae, isolated from high-arsenic sediment.</title>
        <authorList>
            <person name="Mu Y."/>
            <person name="Zhou L."/>
            <person name="Zeng X.C."/>
            <person name="Liu L."/>
            <person name="Pan Y."/>
            <person name="Chen X."/>
            <person name="Wang J."/>
            <person name="Li S."/>
            <person name="Li W.J."/>
            <person name="Wang Y."/>
        </authorList>
    </citation>
    <scope>NUCLEOTIDE SEQUENCE [LARGE SCALE GENOMIC DNA]</scope>
    <source>
        <strain evidence="11 12">42-50</strain>
    </source>
</reference>
<evidence type="ECO:0000256" key="7">
    <source>
        <dbReference type="ARBA" id="ARBA00023141"/>
    </source>
</evidence>
<dbReference type="NCBIfam" id="NF002295">
    <property type="entry name" value="PRK01222.1-1"/>
    <property type="match status" value="1"/>
</dbReference>
<evidence type="ECO:0000259" key="10">
    <source>
        <dbReference type="Pfam" id="PF00697"/>
    </source>
</evidence>
<name>A0A433X8C3_9HYPH</name>
<comment type="similarity">
    <text evidence="9">Belongs to the TrpF family.</text>
</comment>
<dbReference type="AlphaFoldDB" id="A0A433X8C3"/>
<evidence type="ECO:0000256" key="2">
    <source>
        <dbReference type="ARBA" id="ARBA00004664"/>
    </source>
</evidence>
<dbReference type="RefSeq" id="WP_127189090.1">
    <property type="nucleotide sequence ID" value="NZ_RZNJ01000004.1"/>
</dbReference>
<dbReference type="PANTHER" id="PTHR42894:SF1">
    <property type="entry name" value="N-(5'-PHOSPHORIBOSYL)ANTHRANILATE ISOMERASE"/>
    <property type="match status" value="1"/>
</dbReference>
<feature type="domain" description="N-(5'phosphoribosyl) anthranilate isomerase (PRAI)" evidence="10">
    <location>
        <begin position="7"/>
        <end position="209"/>
    </location>
</feature>
<evidence type="ECO:0000256" key="1">
    <source>
        <dbReference type="ARBA" id="ARBA00001164"/>
    </source>
</evidence>
<dbReference type="Proteomes" id="UP000281547">
    <property type="component" value="Unassembled WGS sequence"/>
</dbReference>
<evidence type="ECO:0000313" key="12">
    <source>
        <dbReference type="Proteomes" id="UP000281547"/>
    </source>
</evidence>
<dbReference type="InterPro" id="IPR001240">
    <property type="entry name" value="PRAI_dom"/>
</dbReference>
<accession>A0A433X8C3</accession>
<dbReference type="InterPro" id="IPR013785">
    <property type="entry name" value="Aldolase_TIM"/>
</dbReference>
<comment type="pathway">
    <text evidence="2 9">Amino-acid biosynthesis; L-tryptophan biosynthesis; L-tryptophan from chorismate: step 3/5.</text>
</comment>
<keyword evidence="8 9" id="KW-0413">Isomerase</keyword>
<dbReference type="InterPro" id="IPR011060">
    <property type="entry name" value="RibuloseP-bd_barrel"/>
</dbReference>
<keyword evidence="7 9" id="KW-0057">Aromatic amino acid biosynthesis</keyword>
<proteinExistence type="inferred from homology"/>
<dbReference type="EMBL" id="RZNJ01000004">
    <property type="protein sequence ID" value="RUT30309.1"/>
    <property type="molecule type" value="Genomic_DNA"/>
</dbReference>
<dbReference type="GO" id="GO:0000162">
    <property type="term" value="P:L-tryptophan biosynthetic process"/>
    <property type="evidence" value="ECO:0007669"/>
    <property type="project" value="UniProtKB-UniRule"/>
</dbReference>
<keyword evidence="5 9" id="KW-0028">Amino-acid biosynthesis</keyword>
<dbReference type="OrthoDB" id="9796196at2"/>
<comment type="catalytic activity">
    <reaction evidence="1 9">
        <text>N-(5-phospho-beta-D-ribosyl)anthranilate = 1-(2-carboxyphenylamino)-1-deoxy-D-ribulose 5-phosphate</text>
        <dbReference type="Rhea" id="RHEA:21540"/>
        <dbReference type="ChEBI" id="CHEBI:18277"/>
        <dbReference type="ChEBI" id="CHEBI:58613"/>
        <dbReference type="EC" id="5.3.1.24"/>
    </reaction>
</comment>
<sequence>MADPVLVKICGIKTLPLLDATIAAGADMVGFVHFARSPRHVDIETLQMLISEARGRIETCVLLVNPDNSCVMEVAALSPDWIQLHGPETPHRVDSIREAAGIAVMKAIPIGSAEDVAGVAAFAESADRLLLDAKPPKGADRPGGLGTPFDWSLLEALDPGLAFMLSGGLTPETVQDAIRRVGPMGVDVSSGVETAPGVKDEGLIRAFVSAVRGAEPGRGAA</sequence>
<evidence type="ECO:0000313" key="11">
    <source>
        <dbReference type="EMBL" id="RUT30309.1"/>
    </source>
</evidence>
<keyword evidence="12" id="KW-1185">Reference proteome</keyword>